<organism evidence="1 2">
    <name type="scientific">Dothistroma septosporum (strain NZE10 / CBS 128990)</name>
    <name type="common">Red band needle blight fungus</name>
    <name type="synonym">Mycosphaerella pini</name>
    <dbReference type="NCBI Taxonomy" id="675120"/>
    <lineage>
        <taxon>Eukaryota</taxon>
        <taxon>Fungi</taxon>
        <taxon>Dikarya</taxon>
        <taxon>Ascomycota</taxon>
        <taxon>Pezizomycotina</taxon>
        <taxon>Dothideomycetes</taxon>
        <taxon>Dothideomycetidae</taxon>
        <taxon>Mycosphaerellales</taxon>
        <taxon>Mycosphaerellaceae</taxon>
        <taxon>Dothistroma</taxon>
    </lineage>
</organism>
<evidence type="ECO:0000313" key="2">
    <source>
        <dbReference type="Proteomes" id="UP000016933"/>
    </source>
</evidence>
<accession>N1Q2Y4</accession>
<dbReference type="EMBL" id="KB446535">
    <property type="protein sequence ID" value="EME49588.1"/>
    <property type="molecule type" value="Genomic_DNA"/>
</dbReference>
<proteinExistence type="predicted"/>
<dbReference type="HOGENOM" id="CLU_2003851_0_0_1"/>
<keyword evidence="2" id="KW-1185">Reference proteome</keyword>
<gene>
    <name evidence="1" type="ORF">DOTSEDRAFT_68385</name>
</gene>
<reference evidence="1 2" key="2">
    <citation type="journal article" date="2012" name="PLoS Pathog.">
        <title>Diverse lifestyles and strategies of plant pathogenesis encoded in the genomes of eighteen Dothideomycetes fungi.</title>
        <authorList>
            <person name="Ohm R.A."/>
            <person name="Feau N."/>
            <person name="Henrissat B."/>
            <person name="Schoch C.L."/>
            <person name="Horwitz B.A."/>
            <person name="Barry K.W."/>
            <person name="Condon B.J."/>
            <person name="Copeland A.C."/>
            <person name="Dhillon B."/>
            <person name="Glaser F."/>
            <person name="Hesse C.N."/>
            <person name="Kosti I."/>
            <person name="LaButti K."/>
            <person name="Lindquist E.A."/>
            <person name="Lucas S."/>
            <person name="Salamov A.A."/>
            <person name="Bradshaw R.E."/>
            <person name="Ciuffetti L."/>
            <person name="Hamelin R.C."/>
            <person name="Kema G.H.J."/>
            <person name="Lawrence C."/>
            <person name="Scott J.A."/>
            <person name="Spatafora J.W."/>
            <person name="Turgeon B.G."/>
            <person name="de Wit P.J.G.M."/>
            <person name="Zhong S."/>
            <person name="Goodwin S.B."/>
            <person name="Grigoriev I.V."/>
        </authorList>
    </citation>
    <scope>NUCLEOTIDE SEQUENCE [LARGE SCALE GENOMIC DNA]</scope>
    <source>
        <strain evidence="2">NZE10 / CBS 128990</strain>
    </source>
</reference>
<dbReference type="Proteomes" id="UP000016933">
    <property type="component" value="Unassembled WGS sequence"/>
</dbReference>
<name>N1Q2Y4_DOTSN</name>
<protein>
    <submittedName>
        <fullName evidence="1">Uncharacterized protein</fullName>
    </submittedName>
</protein>
<dbReference type="AlphaFoldDB" id="N1Q2Y4"/>
<reference evidence="2" key="1">
    <citation type="journal article" date="2012" name="PLoS Genet.">
        <title>The genomes of the fungal plant pathogens Cladosporium fulvum and Dothistroma septosporum reveal adaptation to different hosts and lifestyles but also signatures of common ancestry.</title>
        <authorList>
            <person name="de Wit P.J.G.M."/>
            <person name="van der Burgt A."/>
            <person name="Oekmen B."/>
            <person name="Stergiopoulos I."/>
            <person name="Abd-Elsalam K.A."/>
            <person name="Aerts A.L."/>
            <person name="Bahkali A.H."/>
            <person name="Beenen H.G."/>
            <person name="Chettri P."/>
            <person name="Cox M.P."/>
            <person name="Datema E."/>
            <person name="de Vries R.P."/>
            <person name="Dhillon B."/>
            <person name="Ganley A.R."/>
            <person name="Griffiths S.A."/>
            <person name="Guo Y."/>
            <person name="Hamelin R.C."/>
            <person name="Henrissat B."/>
            <person name="Kabir M.S."/>
            <person name="Jashni M.K."/>
            <person name="Kema G."/>
            <person name="Klaubauf S."/>
            <person name="Lapidus A."/>
            <person name="Levasseur A."/>
            <person name="Lindquist E."/>
            <person name="Mehrabi R."/>
            <person name="Ohm R.A."/>
            <person name="Owen T.J."/>
            <person name="Salamov A."/>
            <person name="Schwelm A."/>
            <person name="Schijlen E."/>
            <person name="Sun H."/>
            <person name="van den Burg H.A."/>
            <person name="van Ham R.C.H.J."/>
            <person name="Zhang S."/>
            <person name="Goodwin S.B."/>
            <person name="Grigoriev I.V."/>
            <person name="Collemare J."/>
            <person name="Bradshaw R.E."/>
        </authorList>
    </citation>
    <scope>NUCLEOTIDE SEQUENCE [LARGE SCALE GENOMIC DNA]</scope>
    <source>
        <strain evidence="2">NZE10 / CBS 128990</strain>
    </source>
</reference>
<sequence length="124" mass="13908">MLWTCHLALAYGRRVYSATAKTAGSAISRNTGAARRCNAPLCRRKMLNAGIRNTKRRSPLESLGVSNQLQRADRLSGWSSPTDHRSFASIELQVVLARTPHSPIRFTHLMRSTRYCHDGLSTKR</sequence>
<evidence type="ECO:0000313" key="1">
    <source>
        <dbReference type="EMBL" id="EME49588.1"/>
    </source>
</evidence>